<dbReference type="Proteomes" id="UP000026961">
    <property type="component" value="Chromosome 12"/>
</dbReference>
<accession>A0A0E0BSG4</accession>
<dbReference type="AlphaFoldDB" id="A0A0E0BSG4"/>
<organism evidence="2">
    <name type="scientific">Oryza glumipatula</name>
    <dbReference type="NCBI Taxonomy" id="40148"/>
    <lineage>
        <taxon>Eukaryota</taxon>
        <taxon>Viridiplantae</taxon>
        <taxon>Streptophyta</taxon>
        <taxon>Embryophyta</taxon>
        <taxon>Tracheophyta</taxon>
        <taxon>Spermatophyta</taxon>
        <taxon>Magnoliopsida</taxon>
        <taxon>Liliopsida</taxon>
        <taxon>Poales</taxon>
        <taxon>Poaceae</taxon>
        <taxon>BOP clade</taxon>
        <taxon>Oryzoideae</taxon>
        <taxon>Oryzeae</taxon>
        <taxon>Oryzinae</taxon>
        <taxon>Oryza</taxon>
    </lineage>
</organism>
<dbReference type="HOGENOM" id="CLU_134057_0_0_1"/>
<dbReference type="GO" id="GO:0010073">
    <property type="term" value="P:meristem maintenance"/>
    <property type="evidence" value="ECO:0007669"/>
    <property type="project" value="InterPro"/>
</dbReference>
<evidence type="ECO:0000313" key="3">
    <source>
        <dbReference type="Proteomes" id="UP000026961"/>
    </source>
</evidence>
<dbReference type="Gramene" id="OGLUM12G12820.1">
    <property type="protein sequence ID" value="OGLUM12G12820.1"/>
    <property type="gene ID" value="OGLUM12G12820"/>
</dbReference>
<dbReference type="STRING" id="40148.A0A0E0BSG4"/>
<evidence type="ECO:0000259" key="1">
    <source>
        <dbReference type="Pfam" id="PF10536"/>
    </source>
</evidence>
<keyword evidence="3" id="KW-1185">Reference proteome</keyword>
<dbReference type="Pfam" id="PF10536">
    <property type="entry name" value="PMD"/>
    <property type="match status" value="1"/>
</dbReference>
<reference evidence="2" key="2">
    <citation type="submission" date="2018-05" db="EMBL/GenBank/DDBJ databases">
        <title>OgluRS3 (Oryza glumaepatula Reference Sequence Version 3).</title>
        <authorList>
            <person name="Zhang J."/>
            <person name="Kudrna D."/>
            <person name="Lee S."/>
            <person name="Talag J."/>
            <person name="Welchert J."/>
            <person name="Wing R.A."/>
        </authorList>
    </citation>
    <scope>NUCLEOTIDE SEQUENCE [LARGE SCALE GENOMIC DNA]</scope>
</reference>
<protein>
    <recommendedName>
        <fullName evidence="1">Aminotransferase-like plant mobile domain-containing protein</fullName>
    </recommendedName>
</protein>
<dbReference type="EnsemblPlants" id="OGLUM12G12820.1">
    <property type="protein sequence ID" value="OGLUM12G12820.1"/>
    <property type="gene ID" value="OGLUM12G12820"/>
</dbReference>
<name>A0A0E0BSG4_9ORYZ</name>
<reference evidence="2" key="1">
    <citation type="submission" date="2015-04" db="UniProtKB">
        <authorList>
            <consortium name="EnsemblPlants"/>
        </authorList>
    </citation>
    <scope>IDENTIFICATION</scope>
</reference>
<evidence type="ECO:0000313" key="2">
    <source>
        <dbReference type="EnsemblPlants" id="OGLUM12G12820.1"/>
    </source>
</evidence>
<dbReference type="InterPro" id="IPR044824">
    <property type="entry name" value="MAIN-like"/>
</dbReference>
<dbReference type="InterPro" id="IPR019557">
    <property type="entry name" value="AminoTfrase-like_pln_mobile"/>
</dbReference>
<dbReference type="PANTHER" id="PTHR46033">
    <property type="entry name" value="PROTEIN MAIN-LIKE 2"/>
    <property type="match status" value="1"/>
</dbReference>
<sequence>MADDWPNPLLSRDIDARHRARQMSSSRPSGLSVFITRTCPMWGVDEHDRPTYGMRWCWGPPQLANVQVRSAYEYFIEAFDLLKEDNVQWCPYTDKETQRRAPTGLSTLYLRDSSYWLTKKMLVYDIAVEAHSSQRVMRQFGLYQEVPVPLGETVPPKIHLQKRKGDASVR</sequence>
<proteinExistence type="predicted"/>
<feature type="domain" description="Aminotransferase-like plant mobile" evidence="1">
    <location>
        <begin position="67"/>
        <end position="150"/>
    </location>
</feature>
<dbReference type="PANTHER" id="PTHR46033:SF29">
    <property type="entry name" value="OS09G0391400 PROTEIN"/>
    <property type="match status" value="1"/>
</dbReference>